<evidence type="ECO:0000259" key="7">
    <source>
        <dbReference type="PROSITE" id="PS50222"/>
    </source>
</evidence>
<evidence type="ECO:0000256" key="1">
    <source>
        <dbReference type="ARBA" id="ARBA00004613"/>
    </source>
</evidence>
<gene>
    <name evidence="8" type="ORF">ACEWY4_009859</name>
</gene>
<comment type="caution">
    <text evidence="8">The sequence shown here is derived from an EMBL/GenBank/DDBJ whole genome shotgun (WGS) entry which is preliminary data.</text>
</comment>
<dbReference type="PROSITE" id="PS50222">
    <property type="entry name" value="EF_HAND_2"/>
    <property type="match status" value="1"/>
</dbReference>
<evidence type="ECO:0000256" key="2">
    <source>
        <dbReference type="ARBA" id="ARBA00022525"/>
    </source>
</evidence>
<dbReference type="InterPro" id="IPR011992">
    <property type="entry name" value="EF-hand-dom_pair"/>
</dbReference>
<dbReference type="Proteomes" id="UP001591681">
    <property type="component" value="Unassembled WGS sequence"/>
</dbReference>
<keyword evidence="5" id="KW-1015">Disulfide bond</keyword>
<dbReference type="InterPro" id="IPR019577">
    <property type="entry name" value="SPARC/Testican_Ca-bd-dom"/>
</dbReference>
<name>A0ABD1K7N9_9TELE</name>
<evidence type="ECO:0000256" key="3">
    <source>
        <dbReference type="ARBA" id="ARBA00022723"/>
    </source>
</evidence>
<dbReference type="GO" id="GO:0046872">
    <property type="term" value="F:metal ion binding"/>
    <property type="evidence" value="ECO:0007669"/>
    <property type="project" value="UniProtKB-KW"/>
</dbReference>
<evidence type="ECO:0000256" key="6">
    <source>
        <dbReference type="ARBA" id="ARBA00023180"/>
    </source>
</evidence>
<keyword evidence="9" id="KW-1185">Reference proteome</keyword>
<keyword evidence="3" id="KW-0479">Metal-binding</keyword>
<dbReference type="Gene3D" id="1.10.238.10">
    <property type="entry name" value="EF-hand"/>
    <property type="match status" value="1"/>
</dbReference>
<evidence type="ECO:0000256" key="4">
    <source>
        <dbReference type="ARBA" id="ARBA00022837"/>
    </source>
</evidence>
<proteinExistence type="predicted"/>
<organism evidence="8 9">
    <name type="scientific">Coilia grayii</name>
    <name type="common">Gray's grenadier anchovy</name>
    <dbReference type="NCBI Taxonomy" id="363190"/>
    <lineage>
        <taxon>Eukaryota</taxon>
        <taxon>Metazoa</taxon>
        <taxon>Chordata</taxon>
        <taxon>Craniata</taxon>
        <taxon>Vertebrata</taxon>
        <taxon>Euteleostomi</taxon>
        <taxon>Actinopterygii</taxon>
        <taxon>Neopterygii</taxon>
        <taxon>Teleostei</taxon>
        <taxon>Clupei</taxon>
        <taxon>Clupeiformes</taxon>
        <taxon>Clupeoidei</taxon>
        <taxon>Engraulidae</taxon>
        <taxon>Coilinae</taxon>
        <taxon>Coilia</taxon>
    </lineage>
</organism>
<evidence type="ECO:0000256" key="5">
    <source>
        <dbReference type="ARBA" id="ARBA00023157"/>
    </source>
</evidence>
<keyword evidence="6" id="KW-0325">Glycoprotein</keyword>
<keyword evidence="2" id="KW-0964">Secreted</keyword>
<feature type="domain" description="EF-hand" evidence="7">
    <location>
        <begin position="32"/>
        <end position="67"/>
    </location>
</feature>
<dbReference type="InterPro" id="IPR002048">
    <property type="entry name" value="EF_hand_dom"/>
</dbReference>
<comment type="subcellular location">
    <subcellularLocation>
        <location evidence="1">Secreted</location>
    </subcellularLocation>
</comment>
<dbReference type="PROSITE" id="PS00018">
    <property type="entry name" value="EF_HAND_1"/>
    <property type="match status" value="1"/>
</dbReference>
<evidence type="ECO:0000313" key="9">
    <source>
        <dbReference type="Proteomes" id="UP001591681"/>
    </source>
</evidence>
<keyword evidence="4" id="KW-0106">Calcium</keyword>
<dbReference type="SUPFAM" id="SSF47473">
    <property type="entry name" value="EF-hand"/>
    <property type="match status" value="1"/>
</dbReference>
<sequence>MSEYNKLKSMLLDMQSKGLKQGDKSYGNGMEQKRALVDTMFKYLDLNADGRLGSEELAQISTKEHLEDSLLECSMQDLIRYDDYNNDSHLTLHEFYTAFRLVLLGPRAGRRTQGQASAVCQFPLSADTCAAPVKHPSSIWLHTATSHHGAAW</sequence>
<dbReference type="GO" id="GO:0005576">
    <property type="term" value="C:extracellular region"/>
    <property type="evidence" value="ECO:0007669"/>
    <property type="project" value="UniProtKB-SubCell"/>
</dbReference>
<protein>
    <recommendedName>
        <fullName evidence="7">EF-hand domain-containing protein</fullName>
    </recommendedName>
</protein>
<dbReference type="AlphaFoldDB" id="A0ABD1K7N9"/>
<evidence type="ECO:0000313" key="8">
    <source>
        <dbReference type="EMBL" id="KAL2095140.1"/>
    </source>
</evidence>
<accession>A0ABD1K7N9</accession>
<dbReference type="Pfam" id="PF10591">
    <property type="entry name" value="SPARC_Ca_bdg"/>
    <property type="match status" value="1"/>
</dbReference>
<dbReference type="InterPro" id="IPR018247">
    <property type="entry name" value="EF_Hand_1_Ca_BS"/>
</dbReference>
<dbReference type="EMBL" id="JBHFQA010000008">
    <property type="protein sequence ID" value="KAL2095140.1"/>
    <property type="molecule type" value="Genomic_DNA"/>
</dbReference>
<reference evidence="8 9" key="1">
    <citation type="submission" date="2024-09" db="EMBL/GenBank/DDBJ databases">
        <title>A chromosome-level genome assembly of Gray's grenadier anchovy, Coilia grayii.</title>
        <authorList>
            <person name="Fu Z."/>
        </authorList>
    </citation>
    <scope>NUCLEOTIDE SEQUENCE [LARGE SCALE GENOMIC DNA]</scope>
    <source>
        <strain evidence="8">G4</strain>
        <tissue evidence="8">Muscle</tissue>
    </source>
</reference>